<dbReference type="AlphaFoldDB" id="A0A1Y3PH83"/>
<organism evidence="2 3">
    <name type="scientific">Bacillus thermozeamaize</name>
    <dbReference type="NCBI Taxonomy" id="230954"/>
    <lineage>
        <taxon>Bacteria</taxon>
        <taxon>Bacillati</taxon>
        <taxon>Bacillota</taxon>
        <taxon>Bacilli</taxon>
        <taxon>Bacillales</taxon>
        <taxon>Bacillaceae</taxon>
        <taxon>Bacillus</taxon>
    </lineage>
</organism>
<comment type="caution">
    <text evidence="2">The sequence shown here is derived from an EMBL/GenBank/DDBJ whole genome shotgun (WGS) entry which is preliminary data.</text>
</comment>
<evidence type="ECO:0000256" key="1">
    <source>
        <dbReference type="SAM" id="Phobius"/>
    </source>
</evidence>
<proteinExistence type="predicted"/>
<accession>A0A1Y3PH83</accession>
<keyword evidence="1" id="KW-0472">Membrane</keyword>
<gene>
    <name evidence="2" type="ORF">BAA01_10650</name>
</gene>
<evidence type="ECO:0000313" key="3">
    <source>
        <dbReference type="Proteomes" id="UP000196475"/>
    </source>
</evidence>
<feature type="transmembrane region" description="Helical" evidence="1">
    <location>
        <begin position="88"/>
        <end position="110"/>
    </location>
</feature>
<sequence length="124" mass="14559">MPVTGWVIGSIVAGVLGTLFVLITVSMNKMVHRDRIGKIDFRKSNVYFRWNRWDTVMVLAAAYTFFCICGLLVFLLRGDNINHPWIQFFIHQTFVFSLITWGWYISRIAITLRGIRERWSDDIQ</sequence>
<evidence type="ECO:0000313" key="2">
    <source>
        <dbReference type="EMBL" id="OUM85517.1"/>
    </source>
</evidence>
<evidence type="ECO:0008006" key="4">
    <source>
        <dbReference type="Google" id="ProtNLM"/>
    </source>
</evidence>
<feature type="transmembrane region" description="Helical" evidence="1">
    <location>
        <begin position="56"/>
        <end position="76"/>
    </location>
</feature>
<dbReference type="Proteomes" id="UP000196475">
    <property type="component" value="Unassembled WGS sequence"/>
</dbReference>
<dbReference type="EMBL" id="LZRT01000101">
    <property type="protein sequence ID" value="OUM85517.1"/>
    <property type="molecule type" value="Genomic_DNA"/>
</dbReference>
<protein>
    <recommendedName>
        <fullName evidence="4">Group-specific protein</fullName>
    </recommendedName>
</protein>
<keyword evidence="1" id="KW-1133">Transmembrane helix</keyword>
<keyword evidence="1" id="KW-0812">Transmembrane</keyword>
<feature type="transmembrane region" description="Helical" evidence="1">
    <location>
        <begin position="6"/>
        <end position="25"/>
    </location>
</feature>
<name>A0A1Y3PH83_9BACI</name>
<reference evidence="3" key="1">
    <citation type="submission" date="2016-06" db="EMBL/GenBank/DDBJ databases">
        <authorList>
            <person name="Nascimento L."/>
            <person name="Pereira R.V."/>
            <person name="Martins L.F."/>
            <person name="Quaggio R.B."/>
            <person name="Silva A.M."/>
            <person name="Setubal J.C."/>
        </authorList>
    </citation>
    <scope>NUCLEOTIDE SEQUENCE [LARGE SCALE GENOMIC DNA]</scope>
</reference>